<comment type="caution">
    <text evidence="2">The sequence shown here is derived from an EMBL/GenBank/DDBJ whole genome shotgun (WGS) entry which is preliminary data.</text>
</comment>
<dbReference type="RefSeq" id="WP_191687887.1">
    <property type="nucleotide sequence ID" value="NZ_JACSQY010000001.1"/>
</dbReference>
<evidence type="ECO:0000313" key="3">
    <source>
        <dbReference type="Proteomes" id="UP000659496"/>
    </source>
</evidence>
<keyword evidence="1" id="KW-0812">Transmembrane</keyword>
<gene>
    <name evidence="2" type="ORF">H9659_00035</name>
</gene>
<organism evidence="2 3">
    <name type="scientific">Sporosarcina gallistercoris</name>
    <dbReference type="NCBI Taxonomy" id="2762245"/>
    <lineage>
        <taxon>Bacteria</taxon>
        <taxon>Bacillati</taxon>
        <taxon>Bacillota</taxon>
        <taxon>Bacilli</taxon>
        <taxon>Bacillales</taxon>
        <taxon>Caryophanaceae</taxon>
        <taxon>Sporosarcina</taxon>
    </lineage>
</organism>
<feature type="transmembrane region" description="Helical" evidence="1">
    <location>
        <begin position="52"/>
        <end position="70"/>
    </location>
</feature>
<keyword evidence="1" id="KW-1133">Transmembrane helix</keyword>
<sequence>MDHFYLKLILLLLGFYFVLYLTEFIARKMLKTEKKKFWSNQYVNKKHLKIEWILKGVLTSGLVVVTYFFLSSKTAMSTWFTYFLLYQLFTTVVLESFTAYMEKKYAPRRNQYIVTLIIMLVLSGFILSIITAHSYGLIA</sequence>
<protein>
    <submittedName>
        <fullName evidence="2">DUF4181 domain-containing protein</fullName>
    </submittedName>
</protein>
<dbReference type="InterPro" id="IPR025441">
    <property type="entry name" value="DUF4181"/>
</dbReference>
<dbReference type="Pfam" id="PF13789">
    <property type="entry name" value="DUF4181"/>
    <property type="match status" value="1"/>
</dbReference>
<reference evidence="2 3" key="1">
    <citation type="submission" date="2020-08" db="EMBL/GenBank/DDBJ databases">
        <title>A Genomic Blueprint of the Chicken Gut Microbiome.</title>
        <authorList>
            <person name="Gilroy R."/>
            <person name="Ravi A."/>
            <person name="Getino M."/>
            <person name="Pursley I."/>
            <person name="Horton D.L."/>
            <person name="Alikhan N.-F."/>
            <person name="Baker D."/>
            <person name="Gharbi K."/>
            <person name="Hall N."/>
            <person name="Watson M."/>
            <person name="Adriaenssens E.M."/>
            <person name="Foster-Nyarko E."/>
            <person name="Jarju S."/>
            <person name="Secka A."/>
            <person name="Antonio M."/>
            <person name="Oren A."/>
            <person name="Chaudhuri R."/>
            <person name="La Ragione R.M."/>
            <person name="Hildebrand F."/>
            <person name="Pallen M.J."/>
        </authorList>
    </citation>
    <scope>NUCLEOTIDE SEQUENCE [LARGE SCALE GENOMIC DNA]</scope>
    <source>
        <strain evidence="2 3">Sa3CUA8</strain>
    </source>
</reference>
<keyword evidence="3" id="KW-1185">Reference proteome</keyword>
<name>A0ABR8PF55_9BACL</name>
<feature type="transmembrane region" description="Helical" evidence="1">
    <location>
        <begin position="82"/>
        <end position="100"/>
    </location>
</feature>
<feature type="transmembrane region" description="Helical" evidence="1">
    <location>
        <begin position="6"/>
        <end position="26"/>
    </location>
</feature>
<keyword evidence="1" id="KW-0472">Membrane</keyword>
<feature type="transmembrane region" description="Helical" evidence="1">
    <location>
        <begin position="112"/>
        <end position="138"/>
    </location>
</feature>
<proteinExistence type="predicted"/>
<dbReference type="EMBL" id="JACSQY010000001">
    <property type="protein sequence ID" value="MBD7906714.1"/>
    <property type="molecule type" value="Genomic_DNA"/>
</dbReference>
<accession>A0ABR8PF55</accession>
<evidence type="ECO:0000256" key="1">
    <source>
        <dbReference type="SAM" id="Phobius"/>
    </source>
</evidence>
<dbReference type="Proteomes" id="UP000659496">
    <property type="component" value="Unassembled WGS sequence"/>
</dbReference>
<evidence type="ECO:0000313" key="2">
    <source>
        <dbReference type="EMBL" id="MBD7906714.1"/>
    </source>
</evidence>